<dbReference type="GO" id="GO:0000774">
    <property type="term" value="F:adenyl-nucleotide exchange factor activity"/>
    <property type="evidence" value="ECO:0007669"/>
    <property type="project" value="InterPro"/>
</dbReference>
<dbReference type="VEuPathDB" id="FungiDB:GWK60_F00891"/>
<feature type="chain" id="PRO_5009807376" description="Nucleotide exchange factor SIL1" evidence="9">
    <location>
        <begin position="22"/>
        <end position="339"/>
    </location>
</feature>
<keyword evidence="7" id="KW-0653">Protein transport</keyword>
<keyword evidence="4" id="KW-0813">Transport</keyword>
<dbReference type="InterPro" id="IPR011989">
    <property type="entry name" value="ARM-like"/>
</dbReference>
<gene>
    <name evidence="10" type="ORF">AO440_001148</name>
</gene>
<dbReference type="VEuPathDB" id="FungiDB:B1J91_F01089g"/>
<comment type="subunit">
    <text evidence="2">Interacts with KAR2.</text>
</comment>
<evidence type="ECO:0000256" key="7">
    <source>
        <dbReference type="ARBA" id="ARBA00022927"/>
    </source>
</evidence>
<proteinExistence type="inferred from homology"/>
<dbReference type="AlphaFoldDB" id="A0A0W0D592"/>
<dbReference type="GO" id="GO:0005783">
    <property type="term" value="C:endoplasmic reticulum"/>
    <property type="evidence" value="ECO:0007669"/>
    <property type="project" value="InterPro"/>
</dbReference>
<dbReference type="InterPro" id="IPR031884">
    <property type="entry name" value="Sil1_fungi"/>
</dbReference>
<reference evidence="10 11" key="1">
    <citation type="submission" date="2015-10" db="EMBL/GenBank/DDBJ databases">
        <title>Draft genomes sequences of Candida glabrata isolates 1A, 1B, 2A, 2B, 3A and 3B.</title>
        <authorList>
            <person name="Haavelsrud O.E."/>
            <person name="Gaustad P."/>
        </authorList>
    </citation>
    <scope>NUCLEOTIDE SEQUENCE [LARGE SCALE GENOMIC DNA]</scope>
    <source>
        <strain evidence="10">910700640</strain>
    </source>
</reference>
<evidence type="ECO:0000256" key="6">
    <source>
        <dbReference type="ARBA" id="ARBA00022824"/>
    </source>
</evidence>
<evidence type="ECO:0000256" key="5">
    <source>
        <dbReference type="ARBA" id="ARBA00022729"/>
    </source>
</evidence>
<evidence type="ECO:0000256" key="1">
    <source>
        <dbReference type="ARBA" id="ARBA00010588"/>
    </source>
</evidence>
<sequence length="339" mass="38228">MVAKVWSRVILIFIATVMVFASSQQGDANKVNTASPPGANGIAYASVVAGGSNHVSATGSVTGDGVQLPNAEVDIDWLEEHLEDSHDYEKGYDLVEQHFNKLLAGNNADASFKVRELASRLILGTLRNNPPVKRLIWDQHPLFVSQVFDLYIGNALKQGSGNPLKYPLLKRYLSILLELIPFNRDFRFEEDYKDILDKLYTESDVPSDIKIKVLELITLDYSNIKGASGWIDRITNVLTDSEMGLDELHKRTFFNAMHALKSEDPKLKLPTNFLNWLAQETKERAHNLKLAQAQADDDDLKVRDLEQEEFDQRLVDSRHSVFGNPMAARMKDPYIVDEL</sequence>
<dbReference type="GO" id="GO:0015031">
    <property type="term" value="P:protein transport"/>
    <property type="evidence" value="ECO:0007669"/>
    <property type="project" value="UniProtKB-KW"/>
</dbReference>
<dbReference type="VEuPathDB" id="FungiDB:CAGL0F01089g"/>
<dbReference type="Pfam" id="PF16782">
    <property type="entry name" value="SIL1"/>
    <property type="match status" value="1"/>
</dbReference>
<dbReference type="Proteomes" id="UP000054886">
    <property type="component" value="Unassembled WGS sequence"/>
</dbReference>
<keyword evidence="8" id="KW-0811">Translocation</keyword>
<dbReference type="VEuPathDB" id="FungiDB:GVI51_F00891"/>
<keyword evidence="5 9" id="KW-0732">Signal</keyword>
<evidence type="ECO:0000313" key="10">
    <source>
        <dbReference type="EMBL" id="KTB12256.1"/>
    </source>
</evidence>
<comment type="caution">
    <text evidence="10">The sequence shown here is derived from an EMBL/GenBank/DDBJ whole genome shotgun (WGS) entry which is preliminary data.</text>
</comment>
<evidence type="ECO:0000256" key="2">
    <source>
        <dbReference type="ARBA" id="ARBA00011799"/>
    </source>
</evidence>
<protein>
    <recommendedName>
        <fullName evidence="3">Nucleotide exchange factor SIL1</fullName>
    </recommendedName>
</protein>
<feature type="signal peptide" evidence="9">
    <location>
        <begin position="1"/>
        <end position="21"/>
    </location>
</feature>
<evidence type="ECO:0000313" key="11">
    <source>
        <dbReference type="Proteomes" id="UP000054886"/>
    </source>
</evidence>
<dbReference type="EMBL" id="LLZZ01000022">
    <property type="protein sequence ID" value="KTB12256.1"/>
    <property type="molecule type" value="Genomic_DNA"/>
</dbReference>
<organism evidence="10 11">
    <name type="scientific">Candida glabrata</name>
    <name type="common">Yeast</name>
    <name type="synonym">Torulopsis glabrata</name>
    <dbReference type="NCBI Taxonomy" id="5478"/>
    <lineage>
        <taxon>Eukaryota</taxon>
        <taxon>Fungi</taxon>
        <taxon>Dikarya</taxon>
        <taxon>Ascomycota</taxon>
        <taxon>Saccharomycotina</taxon>
        <taxon>Saccharomycetes</taxon>
        <taxon>Saccharomycetales</taxon>
        <taxon>Saccharomycetaceae</taxon>
        <taxon>Nakaseomyces</taxon>
    </lineage>
</organism>
<dbReference type="Gene3D" id="1.25.10.10">
    <property type="entry name" value="Leucine-rich Repeat Variant"/>
    <property type="match status" value="1"/>
</dbReference>
<accession>A0A0W0D592</accession>
<evidence type="ECO:0000256" key="9">
    <source>
        <dbReference type="SAM" id="SignalP"/>
    </source>
</evidence>
<keyword evidence="6" id="KW-0256">Endoplasmic reticulum</keyword>
<evidence type="ECO:0000256" key="8">
    <source>
        <dbReference type="ARBA" id="ARBA00023010"/>
    </source>
</evidence>
<comment type="similarity">
    <text evidence="1">Belongs to the SIL1 family.</text>
</comment>
<evidence type="ECO:0000256" key="3">
    <source>
        <dbReference type="ARBA" id="ARBA00015352"/>
    </source>
</evidence>
<name>A0A0W0D592_CANGB</name>
<evidence type="ECO:0000256" key="4">
    <source>
        <dbReference type="ARBA" id="ARBA00022448"/>
    </source>
</evidence>